<dbReference type="CDD" id="cd00037">
    <property type="entry name" value="CLECT"/>
    <property type="match status" value="1"/>
</dbReference>
<proteinExistence type="predicted"/>
<evidence type="ECO:0000313" key="7">
    <source>
        <dbReference type="Proteomes" id="UP001164746"/>
    </source>
</evidence>
<evidence type="ECO:0000259" key="5">
    <source>
        <dbReference type="PROSITE" id="PS50041"/>
    </source>
</evidence>
<evidence type="ECO:0000256" key="3">
    <source>
        <dbReference type="ARBA" id="ARBA00023180"/>
    </source>
</evidence>
<keyword evidence="1" id="KW-0430">Lectin</keyword>
<evidence type="ECO:0000256" key="1">
    <source>
        <dbReference type="ARBA" id="ARBA00022734"/>
    </source>
</evidence>
<feature type="signal peptide" evidence="4">
    <location>
        <begin position="1"/>
        <end position="19"/>
    </location>
</feature>
<dbReference type="EMBL" id="CP111020">
    <property type="protein sequence ID" value="WAR14053.1"/>
    <property type="molecule type" value="Genomic_DNA"/>
</dbReference>
<dbReference type="PROSITE" id="PS50041">
    <property type="entry name" value="C_TYPE_LECTIN_2"/>
    <property type="match status" value="1"/>
</dbReference>
<feature type="domain" description="C-type lectin" evidence="5">
    <location>
        <begin position="154"/>
        <end position="265"/>
    </location>
</feature>
<protein>
    <submittedName>
        <fullName evidence="6">SLA4-like protein</fullName>
    </submittedName>
</protein>
<keyword evidence="2" id="KW-1015">Disulfide bond</keyword>
<sequence>MNITQICLLLLQLLAYAMGTISKKGYKSYKKSAPLTGNSLMLTTAPSAVRCLTLCAGYQHTSSEVCYAARYNGGTSECELISHSVPGEVQWMADNLWKVFVDQIWFKGTPPANLNYDVRRSHDLTIICDDGKEFTQREKYTVELGYCMAGWTRFRTSCYGVFTSTVTWSDAKTACAQDNALLVSITSVEEENYIQAMAFTYYAWLGAYRKEDRSYVWDSGESFSYQRFVDGYSFRETYYGCLTKEADNVYWTEHECSDFHQYVCEQQI</sequence>
<evidence type="ECO:0000256" key="2">
    <source>
        <dbReference type="ARBA" id="ARBA00023157"/>
    </source>
</evidence>
<organism evidence="6 7">
    <name type="scientific">Mya arenaria</name>
    <name type="common">Soft-shell clam</name>
    <dbReference type="NCBI Taxonomy" id="6604"/>
    <lineage>
        <taxon>Eukaryota</taxon>
        <taxon>Metazoa</taxon>
        <taxon>Spiralia</taxon>
        <taxon>Lophotrochozoa</taxon>
        <taxon>Mollusca</taxon>
        <taxon>Bivalvia</taxon>
        <taxon>Autobranchia</taxon>
        <taxon>Heteroconchia</taxon>
        <taxon>Euheterodonta</taxon>
        <taxon>Imparidentia</taxon>
        <taxon>Neoheterodontei</taxon>
        <taxon>Myida</taxon>
        <taxon>Myoidea</taxon>
        <taxon>Myidae</taxon>
        <taxon>Mya</taxon>
    </lineage>
</organism>
<gene>
    <name evidence="6" type="ORF">MAR_004158</name>
</gene>
<dbReference type="InterPro" id="IPR001304">
    <property type="entry name" value="C-type_lectin-like"/>
</dbReference>
<keyword evidence="7" id="KW-1185">Reference proteome</keyword>
<keyword evidence="3" id="KW-0325">Glycoprotein</keyword>
<dbReference type="Gene3D" id="3.10.100.10">
    <property type="entry name" value="Mannose-Binding Protein A, subunit A"/>
    <property type="match status" value="1"/>
</dbReference>
<dbReference type="SMART" id="SM00034">
    <property type="entry name" value="CLECT"/>
    <property type="match status" value="1"/>
</dbReference>
<dbReference type="InterPro" id="IPR016186">
    <property type="entry name" value="C-type_lectin-like/link_sf"/>
</dbReference>
<dbReference type="InterPro" id="IPR052309">
    <property type="entry name" value="C-type_Lectin_Domain_Fam1"/>
</dbReference>
<feature type="chain" id="PRO_5045622727" evidence="4">
    <location>
        <begin position="20"/>
        <end position="268"/>
    </location>
</feature>
<reference evidence="6" key="1">
    <citation type="submission" date="2022-11" db="EMBL/GenBank/DDBJ databases">
        <title>Centuries of genome instability and evolution in soft-shell clam transmissible cancer (bioRxiv).</title>
        <authorList>
            <person name="Hart S.F.M."/>
            <person name="Yonemitsu M.A."/>
            <person name="Giersch R.M."/>
            <person name="Beal B.F."/>
            <person name="Arriagada G."/>
            <person name="Davis B.W."/>
            <person name="Ostrander E.A."/>
            <person name="Goff S.P."/>
            <person name="Metzger M.J."/>
        </authorList>
    </citation>
    <scope>NUCLEOTIDE SEQUENCE</scope>
    <source>
        <strain evidence="6">MELC-2E11</strain>
        <tissue evidence="6">Siphon/mantle</tissue>
    </source>
</reference>
<dbReference type="PANTHER" id="PTHR46490:SF6">
    <property type="entry name" value="ASIALOGLYCOPROTEIN RECEPTOR 1-LIKE-RELATED"/>
    <property type="match status" value="1"/>
</dbReference>
<keyword evidence="4" id="KW-0732">Signal</keyword>
<evidence type="ECO:0000313" key="6">
    <source>
        <dbReference type="EMBL" id="WAR14053.1"/>
    </source>
</evidence>
<name>A0ABY7EVR7_MYAAR</name>
<dbReference type="InterPro" id="IPR016187">
    <property type="entry name" value="CTDL_fold"/>
</dbReference>
<dbReference type="PANTHER" id="PTHR46490">
    <property type="entry name" value="C-TYPE LECTIN DOMAIN FAMILY 12 MEMBER A-RELATED"/>
    <property type="match status" value="1"/>
</dbReference>
<dbReference type="SUPFAM" id="SSF56436">
    <property type="entry name" value="C-type lectin-like"/>
    <property type="match status" value="1"/>
</dbReference>
<dbReference type="Pfam" id="PF00059">
    <property type="entry name" value="Lectin_C"/>
    <property type="match status" value="1"/>
</dbReference>
<evidence type="ECO:0000256" key="4">
    <source>
        <dbReference type="SAM" id="SignalP"/>
    </source>
</evidence>
<accession>A0ABY7EVR7</accession>
<dbReference type="Proteomes" id="UP001164746">
    <property type="component" value="Chromosome 9"/>
</dbReference>